<dbReference type="SUPFAM" id="SSF51735">
    <property type="entry name" value="NAD(P)-binding Rossmann-fold domains"/>
    <property type="match status" value="1"/>
</dbReference>
<gene>
    <name evidence="1" type="ORF">E2F43_18480</name>
</gene>
<dbReference type="Pfam" id="PF13561">
    <property type="entry name" value="adh_short_C2"/>
    <property type="match status" value="1"/>
</dbReference>
<dbReference type="Gene3D" id="3.40.50.720">
    <property type="entry name" value="NAD(P)-binding Rossmann-like Domain"/>
    <property type="match status" value="1"/>
</dbReference>
<dbReference type="RefSeq" id="WP_133215515.1">
    <property type="nucleotide sequence ID" value="NZ_SMSE01000006.1"/>
</dbReference>
<reference evidence="1 2" key="1">
    <citation type="submission" date="2019-03" db="EMBL/GenBank/DDBJ databases">
        <title>Seongchinamella monodicae gen. nov., sp. nov., a novel member of the Gammaproteobacteria isolated from a tidal mudflat of beach.</title>
        <authorList>
            <person name="Yang H.G."/>
            <person name="Kang J.W."/>
            <person name="Lee S.D."/>
        </authorList>
    </citation>
    <scope>NUCLEOTIDE SEQUENCE [LARGE SCALE GENOMIC DNA]</scope>
    <source>
        <strain evidence="1 2">GH4-78</strain>
    </source>
</reference>
<dbReference type="EMBL" id="SMSE01000006">
    <property type="protein sequence ID" value="TDG11374.1"/>
    <property type="molecule type" value="Genomic_DNA"/>
</dbReference>
<evidence type="ECO:0000313" key="2">
    <source>
        <dbReference type="Proteomes" id="UP000295554"/>
    </source>
</evidence>
<dbReference type="InterPro" id="IPR002347">
    <property type="entry name" value="SDR_fam"/>
</dbReference>
<name>A0A4R5LN47_9GAMM</name>
<dbReference type="AlphaFoldDB" id="A0A4R5LN47"/>
<proteinExistence type="predicted"/>
<keyword evidence="2" id="KW-1185">Reference proteome</keyword>
<dbReference type="Proteomes" id="UP000295554">
    <property type="component" value="Unassembled WGS sequence"/>
</dbReference>
<accession>A0A4R5LN47</accession>
<comment type="caution">
    <text evidence="1">The sequence shown here is derived from an EMBL/GenBank/DDBJ whole genome shotgun (WGS) entry which is preliminary data.</text>
</comment>
<dbReference type="OrthoDB" id="286404at2"/>
<sequence length="82" mass="8792">MATQRYSQCAPELPYRLVTDEASPAPNGRPETSCGQTVAEQLPLKRVGWPSDMAGLILYLCSEAGSFITGNCIHIDGGISIH</sequence>
<dbReference type="InterPro" id="IPR036291">
    <property type="entry name" value="NAD(P)-bd_dom_sf"/>
</dbReference>
<protein>
    <submittedName>
        <fullName evidence="1">SDR family oxidoreductase</fullName>
    </submittedName>
</protein>
<organism evidence="1 2">
    <name type="scientific">Seongchinamella unica</name>
    <dbReference type="NCBI Taxonomy" id="2547392"/>
    <lineage>
        <taxon>Bacteria</taxon>
        <taxon>Pseudomonadati</taxon>
        <taxon>Pseudomonadota</taxon>
        <taxon>Gammaproteobacteria</taxon>
        <taxon>Cellvibrionales</taxon>
        <taxon>Halieaceae</taxon>
        <taxon>Seongchinamella</taxon>
    </lineage>
</organism>
<evidence type="ECO:0000313" key="1">
    <source>
        <dbReference type="EMBL" id="TDG11374.1"/>
    </source>
</evidence>